<feature type="compositionally biased region" description="Basic and acidic residues" evidence="1">
    <location>
        <begin position="688"/>
        <end position="704"/>
    </location>
</feature>
<evidence type="ECO:0000256" key="1">
    <source>
        <dbReference type="SAM" id="MobiDB-lite"/>
    </source>
</evidence>
<organism evidence="3 6">
    <name type="scientific">Puccinia coronata f. sp. avenae</name>
    <dbReference type="NCBI Taxonomy" id="200324"/>
    <lineage>
        <taxon>Eukaryota</taxon>
        <taxon>Fungi</taxon>
        <taxon>Dikarya</taxon>
        <taxon>Basidiomycota</taxon>
        <taxon>Pucciniomycotina</taxon>
        <taxon>Pucciniomycetes</taxon>
        <taxon>Pucciniales</taxon>
        <taxon>Pucciniaceae</taxon>
        <taxon>Puccinia</taxon>
    </lineage>
</organism>
<evidence type="ECO:0000313" key="5">
    <source>
        <dbReference type="Proteomes" id="UP000235388"/>
    </source>
</evidence>
<dbReference type="Proteomes" id="UP000235392">
    <property type="component" value="Unassembled WGS sequence"/>
</dbReference>
<feature type="compositionally biased region" description="Polar residues" evidence="1">
    <location>
        <begin position="60"/>
        <end position="87"/>
    </location>
</feature>
<evidence type="ECO:0000313" key="2">
    <source>
        <dbReference type="EMBL" id="PLW19069.1"/>
    </source>
</evidence>
<dbReference type="GO" id="GO:0043332">
    <property type="term" value="C:mating projection tip"/>
    <property type="evidence" value="ECO:0007669"/>
    <property type="project" value="TreeGrafter"/>
</dbReference>
<accession>A0A2N5T1U3</accession>
<evidence type="ECO:0000313" key="6">
    <source>
        <dbReference type="Proteomes" id="UP000235392"/>
    </source>
</evidence>
<dbReference type="Proteomes" id="UP000235388">
    <property type="component" value="Unassembled WGS sequence"/>
</dbReference>
<feature type="compositionally biased region" description="Low complexity" evidence="1">
    <location>
        <begin position="501"/>
        <end position="513"/>
    </location>
</feature>
<feature type="compositionally biased region" description="Polar residues" evidence="1">
    <location>
        <begin position="731"/>
        <end position="747"/>
    </location>
</feature>
<dbReference type="GO" id="GO:0005938">
    <property type="term" value="C:cell cortex"/>
    <property type="evidence" value="ECO:0007669"/>
    <property type="project" value="TreeGrafter"/>
</dbReference>
<feature type="compositionally biased region" description="Polar residues" evidence="1">
    <location>
        <begin position="880"/>
        <end position="895"/>
    </location>
</feature>
<dbReference type="EMBL" id="PGCI01000714">
    <property type="protein sequence ID" value="PLW19456.1"/>
    <property type="molecule type" value="Genomic_DNA"/>
</dbReference>
<dbReference type="OrthoDB" id="5559380at2759"/>
<feature type="region of interest" description="Disordered" evidence="1">
    <location>
        <begin position="208"/>
        <end position="234"/>
    </location>
</feature>
<feature type="compositionally biased region" description="Polar residues" evidence="1">
    <location>
        <begin position="158"/>
        <end position="169"/>
    </location>
</feature>
<dbReference type="STRING" id="200324.A0A2N5T1U3"/>
<dbReference type="PANTHER" id="PTHR37271:SF1">
    <property type="entry name" value="KARYOGAMY PROTEIN KAR9"/>
    <property type="match status" value="1"/>
</dbReference>
<sequence>MDVAYTPLFATFERTGTNNTTQNNQNNDSHLKRLSQSILPSNTNSTTSSTATTTQRTSKHLSITHQRTPSPSSPLIHNLSTLSLHSNPQGPEPPPPPPSPSADHHQHHGSDSNSTSTSHHGPPSLTHPHSSAEDHKHTTSDDLFSEQEPNHVDYPHHTTLSHPQQQASEPITNDIASLALSARITEVAMSIQEVALALFQVQELRHSSASNQSESKRHSSAQTSPSILAADRPSGSALTQVDKALMRLDKKVETTIVEIMELEKLIAPYRTQEGTTGTPQSTLVNDKFDHILEEWDRIQHDTEVLKDELKEDKWLVVFRAVSGQAEEMMESLEKVLAVSEEFIRETHRRTHHYPHKNSPPAPSHTPLKLNVRRNRGSHASSVSSGDRQESEELLKSYHSLIKNFHAKNKHYVPSCERVLGILSKGIKSRSTKNGEVLRRFADMNLRFSNIQQTINRVGLDLLAVEKILQQACVSYTESIPADCSIQASDQSLLQPPPPDLQVPTTPTSSQQPSKTRKALTSMSNYLISTSPQFLSKQSSGLSNSVSPFRKLASKFAASATPSVSSQPSSVGSGSAHLLSGAAAGHSPNGATTSNTTRPAQHRSLRPIRSTLNMGPSPSSSSSAIYQMMSKSGKMATPSQFHASHDERRTTASGLPPDSQRPRPASRQQQQQQQQQLQQQQLQQHQRTLSHEKPRWNISLKRIEDSPVSLSGSNLAKSSSRRVTMTAGGGTPSVSRSQSRTALRNSGTYAHHHHVHHSQYGGMNGTGGGGYERPGSAAGRSEASCGTTLSMSIYRSRPPSRHSRIPAPLWDPAMESQRHQSKGSMELADLVRPHSRAGGGGVHSRVPRPATALSSAMSTGLMSPTESDMAKMPGRPPTTLGLRSSSRAEQRLSTGSLAGGGGVSVNTGRVTRGGEHRLFTDEITSDEANPADPLDMLIHAKCQAQLSKVVLRRLDSPLSRNPEKARLAGAGIGDQARYAFWFVGCLRPHEEKSVMCKLVEPRRPVSASSKIIPPPIDNILPGKPELKVLVRTKAGWKDLDLYLLDGQQPPFSSL</sequence>
<gene>
    <name evidence="2" type="ORF">PCANC_08285</name>
    <name evidence="4" type="ORF">PCASD_11988</name>
    <name evidence="3" type="ORF">PCASD_16565</name>
</gene>
<dbReference type="GO" id="GO:0005816">
    <property type="term" value="C:spindle pole body"/>
    <property type="evidence" value="ECO:0007669"/>
    <property type="project" value="TreeGrafter"/>
</dbReference>
<feature type="compositionally biased region" description="Low complexity" evidence="1">
    <location>
        <begin position="41"/>
        <end position="56"/>
    </location>
</feature>
<dbReference type="InterPro" id="IPR013889">
    <property type="entry name" value="Karyogamy_KAR9"/>
</dbReference>
<feature type="region of interest" description="Disordered" evidence="1">
    <location>
        <begin position="348"/>
        <end position="368"/>
    </location>
</feature>
<evidence type="ECO:0000313" key="3">
    <source>
        <dbReference type="EMBL" id="PLW19456.1"/>
    </source>
</evidence>
<feature type="region of interest" description="Disordered" evidence="1">
    <location>
        <begin position="560"/>
        <end position="909"/>
    </location>
</feature>
<dbReference type="AlphaFoldDB" id="A0A2N5T1U3"/>
<dbReference type="EMBL" id="PGCJ01000819">
    <property type="protein sequence ID" value="PLW19069.1"/>
    <property type="molecule type" value="Genomic_DNA"/>
</dbReference>
<feature type="compositionally biased region" description="Low complexity" evidence="1">
    <location>
        <begin position="708"/>
        <end position="717"/>
    </location>
</feature>
<comment type="caution">
    <text evidence="3">The sequence shown here is derived from an EMBL/GenBank/DDBJ whole genome shotgun (WGS) entry which is preliminary data.</text>
</comment>
<feature type="region of interest" description="Disordered" evidence="1">
    <location>
        <begin position="489"/>
        <end position="518"/>
    </location>
</feature>
<protein>
    <recommendedName>
        <fullName evidence="7">GAR domain-containing protein</fullName>
    </recommendedName>
</protein>
<feature type="compositionally biased region" description="Low complexity" evidence="1">
    <location>
        <begin position="667"/>
        <end position="685"/>
    </location>
</feature>
<feature type="region of interest" description="Disordered" evidence="1">
    <location>
        <begin position="39"/>
        <end position="169"/>
    </location>
</feature>
<feature type="compositionally biased region" description="Gly residues" evidence="1">
    <location>
        <begin position="761"/>
        <end position="771"/>
    </location>
</feature>
<feature type="compositionally biased region" description="Polar residues" evidence="1">
    <location>
        <begin position="851"/>
        <end position="865"/>
    </location>
</feature>
<proteinExistence type="predicted"/>
<evidence type="ECO:0008006" key="7">
    <source>
        <dbReference type="Google" id="ProtNLM"/>
    </source>
</evidence>
<dbReference type="GO" id="GO:0051293">
    <property type="term" value="P:establishment of spindle localization"/>
    <property type="evidence" value="ECO:0007669"/>
    <property type="project" value="TreeGrafter"/>
</dbReference>
<dbReference type="GO" id="GO:0030473">
    <property type="term" value="P:nuclear migration along microtubule"/>
    <property type="evidence" value="ECO:0007669"/>
    <property type="project" value="TreeGrafter"/>
</dbReference>
<dbReference type="Pfam" id="PF08580">
    <property type="entry name" value="KAR9"/>
    <property type="match status" value="2"/>
</dbReference>
<evidence type="ECO:0000313" key="4">
    <source>
        <dbReference type="EMBL" id="PLW34636.1"/>
    </source>
</evidence>
<reference evidence="5 6" key="1">
    <citation type="submission" date="2017-11" db="EMBL/GenBank/DDBJ databases">
        <title>De novo assembly and phasing of dikaryotic genomes from two isolates of Puccinia coronata f. sp. avenae, the causal agent of oat crown rust.</title>
        <authorList>
            <person name="Miller M.E."/>
            <person name="Zhang Y."/>
            <person name="Omidvar V."/>
            <person name="Sperschneider J."/>
            <person name="Schwessinger B."/>
            <person name="Raley C."/>
            <person name="Palmer J.M."/>
            <person name="Garnica D."/>
            <person name="Upadhyaya N."/>
            <person name="Rathjen J."/>
            <person name="Taylor J.M."/>
            <person name="Park R.F."/>
            <person name="Dodds P.N."/>
            <person name="Hirsch C.D."/>
            <person name="Kianian S.F."/>
            <person name="Figueroa M."/>
        </authorList>
    </citation>
    <scope>NUCLEOTIDE SEQUENCE [LARGE SCALE GENOMIC DNA]</scope>
    <source>
        <strain evidence="2">12NC29</strain>
        <strain evidence="3">12SD80</strain>
    </source>
</reference>
<name>A0A2N5T1U3_9BASI</name>
<dbReference type="EMBL" id="PGCI01000193">
    <property type="protein sequence ID" value="PLW34636.1"/>
    <property type="molecule type" value="Genomic_DNA"/>
</dbReference>
<feature type="compositionally biased region" description="Basic and acidic residues" evidence="1">
    <location>
        <begin position="130"/>
        <end position="140"/>
    </location>
</feature>
<keyword evidence="5" id="KW-1185">Reference proteome</keyword>
<feature type="compositionally biased region" description="Polar residues" evidence="1">
    <location>
        <begin position="588"/>
        <end position="598"/>
    </location>
</feature>
<feature type="compositionally biased region" description="Low complexity" evidence="1">
    <location>
        <begin position="560"/>
        <end position="586"/>
    </location>
</feature>
<dbReference type="PANTHER" id="PTHR37271">
    <property type="entry name" value="KARYOGAMY PROTEIN KAR9"/>
    <property type="match status" value="1"/>
</dbReference>
<feature type="compositionally biased region" description="Pro residues" evidence="1">
    <location>
        <begin position="90"/>
        <end position="100"/>
    </location>
</feature>